<evidence type="ECO:0000313" key="2">
    <source>
        <dbReference type="Proteomes" id="UP001449657"/>
    </source>
</evidence>
<gene>
    <name evidence="1" type="ORF">WJU22_16725</name>
</gene>
<dbReference type="Proteomes" id="UP001449657">
    <property type="component" value="Chromosome"/>
</dbReference>
<protein>
    <submittedName>
        <fullName evidence="1">Uncharacterized protein</fullName>
    </submittedName>
</protein>
<dbReference type="EMBL" id="CP150096">
    <property type="protein sequence ID" value="WZN44540.1"/>
    <property type="molecule type" value="Genomic_DNA"/>
</dbReference>
<name>A0ABZ2YZG7_9BACT</name>
<keyword evidence="2" id="KW-1185">Reference proteome</keyword>
<reference evidence="1 2" key="1">
    <citation type="submission" date="2024-03" db="EMBL/GenBank/DDBJ databases">
        <title>Chitinophaga caseinilytica sp. nov., a casein hydrolysing bacterium isolated from forest soil.</title>
        <authorList>
            <person name="Lee D.S."/>
            <person name="Han D.M."/>
            <person name="Baek J.H."/>
            <person name="Choi D.G."/>
            <person name="Jeon J.H."/>
            <person name="Jeon C.O."/>
        </authorList>
    </citation>
    <scope>NUCLEOTIDE SEQUENCE [LARGE SCALE GENOMIC DNA]</scope>
    <source>
        <strain evidence="1 2">KACC 19118</strain>
    </source>
</reference>
<sequence length="162" mass="18377">MPQLKEDITACSEWIVQCFGSIQLPLDYSVDSIVHIDGFLQKNIVDAQPVPGSVLASNFGQILFGLGAYLGETIIRHVPGADWVLDDADPQGEINAEVRFPDGSQIWPMMKIIKRAQNGFEDSVYPYAYELTKPYAANAFNDAFWHIRPQEPPDKKPWYKFW</sequence>
<proteinExistence type="predicted"/>
<dbReference type="RefSeq" id="WP_341839320.1">
    <property type="nucleotide sequence ID" value="NZ_CP149792.1"/>
</dbReference>
<accession>A0ABZ2YZG7</accession>
<organism evidence="1 2">
    <name type="scientific">Chitinophaga caseinilytica</name>
    <dbReference type="NCBI Taxonomy" id="2267521"/>
    <lineage>
        <taxon>Bacteria</taxon>
        <taxon>Pseudomonadati</taxon>
        <taxon>Bacteroidota</taxon>
        <taxon>Chitinophagia</taxon>
        <taxon>Chitinophagales</taxon>
        <taxon>Chitinophagaceae</taxon>
        <taxon>Chitinophaga</taxon>
    </lineage>
</organism>
<evidence type="ECO:0000313" key="1">
    <source>
        <dbReference type="EMBL" id="WZN44540.1"/>
    </source>
</evidence>